<proteinExistence type="inferred from homology"/>
<dbReference type="PANTHER" id="PTHR35807:SF1">
    <property type="entry name" value="TRANSCRIPTIONAL REGULATOR REDD"/>
    <property type="match status" value="1"/>
</dbReference>
<evidence type="ECO:0000256" key="1">
    <source>
        <dbReference type="ARBA" id="ARBA00005820"/>
    </source>
</evidence>
<dbReference type="SMART" id="SM01043">
    <property type="entry name" value="BTAD"/>
    <property type="match status" value="1"/>
</dbReference>
<dbReference type="SUPFAM" id="SSF52540">
    <property type="entry name" value="P-loop containing nucleoside triphosphate hydrolases"/>
    <property type="match status" value="1"/>
</dbReference>
<organism evidence="7 8">
    <name type="scientific">Gordonia defluvii</name>
    <dbReference type="NCBI Taxonomy" id="283718"/>
    <lineage>
        <taxon>Bacteria</taxon>
        <taxon>Bacillati</taxon>
        <taxon>Actinomycetota</taxon>
        <taxon>Actinomycetes</taxon>
        <taxon>Mycobacteriales</taxon>
        <taxon>Gordoniaceae</taxon>
        <taxon>Gordonia</taxon>
    </lineage>
</organism>
<dbReference type="Pfam" id="PF00486">
    <property type="entry name" value="Trans_reg_C"/>
    <property type="match status" value="1"/>
</dbReference>
<keyword evidence="3 5" id="KW-0238">DNA-binding</keyword>
<evidence type="ECO:0000256" key="2">
    <source>
        <dbReference type="ARBA" id="ARBA00023015"/>
    </source>
</evidence>
<evidence type="ECO:0000313" key="7">
    <source>
        <dbReference type="EMBL" id="GAA3035366.1"/>
    </source>
</evidence>
<evidence type="ECO:0000259" key="6">
    <source>
        <dbReference type="PROSITE" id="PS51755"/>
    </source>
</evidence>
<dbReference type="InterPro" id="IPR005158">
    <property type="entry name" value="BTAD"/>
</dbReference>
<dbReference type="EMBL" id="BAAAVS010000021">
    <property type="protein sequence ID" value="GAA3035366.1"/>
    <property type="molecule type" value="Genomic_DNA"/>
</dbReference>
<dbReference type="PROSITE" id="PS51755">
    <property type="entry name" value="OMPR_PHOB"/>
    <property type="match status" value="1"/>
</dbReference>
<accession>A0ABP6LD04</accession>
<dbReference type="InterPro" id="IPR041664">
    <property type="entry name" value="AAA_16"/>
</dbReference>
<evidence type="ECO:0000256" key="3">
    <source>
        <dbReference type="ARBA" id="ARBA00023125"/>
    </source>
</evidence>
<dbReference type="Gene3D" id="1.25.40.10">
    <property type="entry name" value="Tetratricopeptide repeat domain"/>
    <property type="match status" value="1"/>
</dbReference>
<comment type="caution">
    <text evidence="7">The sequence shown here is derived from an EMBL/GenBank/DDBJ whole genome shotgun (WGS) entry which is preliminary data.</text>
</comment>
<dbReference type="SMART" id="SM00862">
    <property type="entry name" value="Trans_reg_C"/>
    <property type="match status" value="1"/>
</dbReference>
<dbReference type="InterPro" id="IPR027417">
    <property type="entry name" value="P-loop_NTPase"/>
</dbReference>
<dbReference type="Proteomes" id="UP001501035">
    <property type="component" value="Unassembled WGS sequence"/>
</dbReference>
<dbReference type="Gene3D" id="1.10.10.10">
    <property type="entry name" value="Winged helix-like DNA-binding domain superfamily/Winged helix DNA-binding domain"/>
    <property type="match status" value="1"/>
</dbReference>
<evidence type="ECO:0000256" key="4">
    <source>
        <dbReference type="ARBA" id="ARBA00023163"/>
    </source>
</evidence>
<dbReference type="SUPFAM" id="SSF48452">
    <property type="entry name" value="TPR-like"/>
    <property type="match status" value="1"/>
</dbReference>
<dbReference type="SUPFAM" id="SSF46894">
    <property type="entry name" value="C-terminal effector domain of the bipartite response regulators"/>
    <property type="match status" value="1"/>
</dbReference>
<dbReference type="CDD" id="cd00383">
    <property type="entry name" value="trans_reg_C"/>
    <property type="match status" value="1"/>
</dbReference>
<dbReference type="PANTHER" id="PTHR35807">
    <property type="entry name" value="TRANSCRIPTIONAL REGULATOR REDD-RELATED"/>
    <property type="match status" value="1"/>
</dbReference>
<dbReference type="CDD" id="cd15831">
    <property type="entry name" value="BTAD"/>
    <property type="match status" value="1"/>
</dbReference>
<evidence type="ECO:0000313" key="8">
    <source>
        <dbReference type="Proteomes" id="UP001501035"/>
    </source>
</evidence>
<dbReference type="InterPro" id="IPR036388">
    <property type="entry name" value="WH-like_DNA-bd_sf"/>
</dbReference>
<gene>
    <name evidence="7" type="ORF">GCM10010528_15200</name>
</gene>
<dbReference type="InterPro" id="IPR051677">
    <property type="entry name" value="AfsR-DnrI-RedD_regulator"/>
</dbReference>
<sequence>MTRDYLVLGPLEVRRDGMRVELGPPKQRAVLGALLVARGTVVSVDRLVDTVWPDDPPEAATTSLQAYISNLRRLLRGEAGDRSPIERVAGGYRVDVGADRLDLAEFLETARAARTAREGGRWDEALATAEAATALWRGELLGGDVDGTGWLAAEALSLREMAAAVAEIHVSSLLADGNTGEALAEIVSARAADPFRERGVWLHMVALYRAGRAAEALEVFTAHQRRLVDELGLDPGTELVELHGAILRQDPAIAAWPRSPHWSGAVTVESPVDIGPAADDAGNTVPAAAGTVPLVGRAEQVARLSEAVANPATRWVLLTGPAGIGKTRLAQEAATLAREAGQTVVWVRCPDTEGTPAWWPLRQLCRELGADPDDVLAVPDGASADTARFDVYERVQRLIEERAADRPLTLIVDDVQWADVMTLGLLSYLVTVLREVAVCVVATIRDGEGDGEVDRFRGAVARSGGVSVAVPRLDRAGVARLVREVADTELDPVALDALVRRTDGNPLFVSEFARLPIDQQRVEMVPDAVRSVLDRRLGSLDPAVLEVIGHAAVLGEEVDVGLLSVVCGRDLDDVADCLDEAVDERILVADPASGRTRFAHALLRDQALATIRPLRRCRIHLRVAQVLAGATASDAKARRAAHLLDALPVAEVRDVVEACRAAADDAIAHWDSESAAHWFAAALRTQEDADPGSADIDDLLVDLLAAQARAGHLQEVLHTVEDRLNRAIRSGATATAGRLATALIRAAGAWPWIGPHVENENLRAVLADTALFVADDPRSLARVLAAAAIGESYARNAGVPARLLEQAEAIAVQVADDAITADVTLARLITYSGVAPYAQASLEWADRMRGLRHPDREVDNVIVDTVLTMATMLRGDIPATEELTRRAIAGSERLRLPILRAQLRWMQASLAVWHGGFDLAKEHFRTAVAVHEDTQLYVAGSGALAMMALATEQGVLGEFIDTGGRTPLEWARAIVEQFTDNQVMVMLAAGVAAIAGSQGDRALAESMVVSWLDDERAMVWTSLGNTVLLAGVVANLGLVEYAPALRDYLYEFRDCIAITGHVGCVGPVALPLAELAFLLGDTAQADEMLAQAMDIAQRGDGRPSMLRCRLLAARMHPGTPGYRQTLAEIESQARGLGVESVVGAARGLLAG</sequence>
<keyword evidence="4" id="KW-0804">Transcription</keyword>
<dbReference type="RefSeq" id="WP_290705075.1">
    <property type="nucleotide sequence ID" value="NZ_BAAAVS010000021.1"/>
</dbReference>
<protein>
    <submittedName>
        <fullName evidence="7">BTAD domain-containing putative transcriptional regulator</fullName>
    </submittedName>
</protein>
<keyword evidence="2" id="KW-0805">Transcription regulation</keyword>
<dbReference type="CDD" id="cd00009">
    <property type="entry name" value="AAA"/>
    <property type="match status" value="1"/>
</dbReference>
<dbReference type="Gene3D" id="3.40.50.300">
    <property type="entry name" value="P-loop containing nucleotide triphosphate hydrolases"/>
    <property type="match status" value="1"/>
</dbReference>
<dbReference type="InterPro" id="IPR001867">
    <property type="entry name" value="OmpR/PhoB-type_DNA-bd"/>
</dbReference>
<comment type="similarity">
    <text evidence="1">Belongs to the AfsR/DnrI/RedD regulatory family.</text>
</comment>
<reference evidence="8" key="1">
    <citation type="journal article" date="2019" name="Int. J. Syst. Evol. Microbiol.">
        <title>The Global Catalogue of Microorganisms (GCM) 10K type strain sequencing project: providing services to taxonomists for standard genome sequencing and annotation.</title>
        <authorList>
            <consortium name="The Broad Institute Genomics Platform"/>
            <consortium name="The Broad Institute Genome Sequencing Center for Infectious Disease"/>
            <person name="Wu L."/>
            <person name="Ma J."/>
        </authorList>
    </citation>
    <scope>NUCLEOTIDE SEQUENCE [LARGE SCALE GENOMIC DNA]</scope>
    <source>
        <strain evidence="8">JCM 14234</strain>
    </source>
</reference>
<feature type="domain" description="OmpR/PhoB-type" evidence="6">
    <location>
        <begin position="1"/>
        <end position="96"/>
    </location>
</feature>
<keyword evidence="8" id="KW-1185">Reference proteome</keyword>
<evidence type="ECO:0000256" key="5">
    <source>
        <dbReference type="PROSITE-ProRule" id="PRU01091"/>
    </source>
</evidence>
<name>A0ABP6LD04_9ACTN</name>
<dbReference type="Pfam" id="PF13191">
    <property type="entry name" value="AAA_16"/>
    <property type="match status" value="1"/>
</dbReference>
<dbReference type="InterPro" id="IPR011990">
    <property type="entry name" value="TPR-like_helical_dom_sf"/>
</dbReference>
<dbReference type="Pfam" id="PF03704">
    <property type="entry name" value="BTAD"/>
    <property type="match status" value="1"/>
</dbReference>
<dbReference type="InterPro" id="IPR016032">
    <property type="entry name" value="Sig_transdc_resp-reg_C-effctor"/>
</dbReference>
<feature type="DNA-binding region" description="OmpR/PhoB-type" evidence="5">
    <location>
        <begin position="1"/>
        <end position="96"/>
    </location>
</feature>